<proteinExistence type="predicted"/>
<comment type="caution">
    <text evidence="1">The sequence shown here is derived from an EMBL/GenBank/DDBJ whole genome shotgun (WGS) entry which is preliminary data.</text>
</comment>
<dbReference type="Gene3D" id="3.30.2010.20">
    <property type="match status" value="1"/>
</dbReference>
<name>A0ABP8LR62_9MICO</name>
<evidence type="ECO:0000313" key="2">
    <source>
        <dbReference type="Proteomes" id="UP001500622"/>
    </source>
</evidence>
<dbReference type="SUPFAM" id="SSF55486">
    <property type="entry name" value="Metalloproteases ('zincins'), catalytic domain"/>
    <property type="match status" value="1"/>
</dbReference>
<reference evidence="2" key="1">
    <citation type="journal article" date="2019" name="Int. J. Syst. Evol. Microbiol.">
        <title>The Global Catalogue of Microorganisms (GCM) 10K type strain sequencing project: providing services to taxonomists for standard genome sequencing and annotation.</title>
        <authorList>
            <consortium name="The Broad Institute Genomics Platform"/>
            <consortium name="The Broad Institute Genome Sequencing Center for Infectious Disease"/>
            <person name="Wu L."/>
            <person name="Ma J."/>
        </authorList>
    </citation>
    <scope>NUCLEOTIDE SEQUENCE [LARGE SCALE GENOMIC DNA]</scope>
    <source>
        <strain evidence="2">JCM 17810</strain>
    </source>
</reference>
<evidence type="ECO:0000313" key="1">
    <source>
        <dbReference type="EMBL" id="GAA4434168.1"/>
    </source>
</evidence>
<dbReference type="Proteomes" id="UP001500622">
    <property type="component" value="Unassembled WGS sequence"/>
</dbReference>
<keyword evidence="2" id="KW-1185">Reference proteome</keyword>
<dbReference type="InterPro" id="IPR010428">
    <property type="entry name" value="Zincin_1"/>
</dbReference>
<accession>A0ABP8LR62</accession>
<dbReference type="EMBL" id="BAABGN010000028">
    <property type="protein sequence ID" value="GAA4434168.1"/>
    <property type="molecule type" value="Genomic_DNA"/>
</dbReference>
<sequence length="118" mass="13527">MPAWRTRMDKFDDLVLRCVRQLERRWPKELAGVEFAVEEVPPSDPAPWEHRTIALGRYFPGDSAAGLTHRIVVYRRPALARAEDAEELEMVVRMVLVEQIAGMLGRSPEDVDPDFPID</sequence>
<gene>
    <name evidence="1" type="ORF">GCM10023169_41450</name>
</gene>
<evidence type="ECO:0008006" key="3">
    <source>
        <dbReference type="Google" id="ProtNLM"/>
    </source>
</evidence>
<organism evidence="1 2">
    <name type="scientific">Georgenia halophila</name>
    <dbReference type="NCBI Taxonomy" id="620889"/>
    <lineage>
        <taxon>Bacteria</taxon>
        <taxon>Bacillati</taxon>
        <taxon>Actinomycetota</taxon>
        <taxon>Actinomycetes</taxon>
        <taxon>Micrococcales</taxon>
        <taxon>Bogoriellaceae</taxon>
        <taxon>Georgenia</taxon>
    </lineage>
</organism>
<dbReference type="CDD" id="cd12954">
    <property type="entry name" value="MMP_TTHA0227_like_1"/>
    <property type="match status" value="1"/>
</dbReference>
<dbReference type="Pfam" id="PF06262">
    <property type="entry name" value="Zincin_1"/>
    <property type="match status" value="1"/>
</dbReference>
<dbReference type="InterPro" id="IPR038555">
    <property type="entry name" value="Zincin_1_sf"/>
</dbReference>
<protein>
    <recommendedName>
        <fullName evidence="3">Zinicin-like metallopeptidase</fullName>
    </recommendedName>
</protein>